<dbReference type="InterPro" id="IPR004175">
    <property type="entry name" value="RNA_CPDase"/>
</dbReference>
<feature type="active site" description="Proton donor" evidence="2">
    <location>
        <position position="39"/>
    </location>
</feature>
<comment type="catalytic activity">
    <reaction evidence="2">
        <text>a 3'-end 2',3'-cyclophospho-ribonucleotide-RNA + H2O = a 3'-end 2'-phospho-ribonucleotide-RNA + H(+)</text>
        <dbReference type="Rhea" id="RHEA:11828"/>
        <dbReference type="Rhea" id="RHEA-COMP:10464"/>
        <dbReference type="Rhea" id="RHEA-COMP:17353"/>
        <dbReference type="ChEBI" id="CHEBI:15377"/>
        <dbReference type="ChEBI" id="CHEBI:15378"/>
        <dbReference type="ChEBI" id="CHEBI:83064"/>
        <dbReference type="ChEBI" id="CHEBI:173113"/>
        <dbReference type="EC" id="3.1.4.58"/>
    </reaction>
</comment>
<feature type="short sequence motif" description="HXTX 2" evidence="2">
    <location>
        <begin position="122"/>
        <end position="125"/>
    </location>
</feature>
<dbReference type="InterPro" id="IPR009097">
    <property type="entry name" value="Cyclic_Pdiesterase"/>
</dbReference>
<dbReference type="RefSeq" id="WP_285666146.1">
    <property type="nucleotide sequence ID" value="NZ_BSTX01000004.1"/>
</dbReference>
<comment type="similarity">
    <text evidence="2">Belongs to the 2H phosphoesterase superfamily. ThpR family.</text>
</comment>
<dbReference type="NCBIfam" id="TIGR02258">
    <property type="entry name" value="2_5_ligase"/>
    <property type="match status" value="1"/>
</dbReference>
<evidence type="ECO:0000256" key="2">
    <source>
        <dbReference type="HAMAP-Rule" id="MF_01940"/>
    </source>
</evidence>
<feature type="active site" description="Proton acceptor" evidence="2">
    <location>
        <position position="122"/>
    </location>
</feature>
<evidence type="ECO:0000256" key="1">
    <source>
        <dbReference type="ARBA" id="ARBA00022801"/>
    </source>
</evidence>
<proteinExistence type="inferred from homology"/>
<dbReference type="SUPFAM" id="SSF55144">
    <property type="entry name" value="LigT-like"/>
    <property type="match status" value="1"/>
</dbReference>
<sequence>MTGRLFAALYPSAAAVTDLELVTAALPSLKRPAPSHQWHVTIAFVGVAGDPAPVRAALAEAGGRTLRLRVAGGGAFGRPGRDSVLWAGLEGDLAGLHALGDDVRAALDRHGVAYDERPLRPHLTLGRDDRDLGPDLALLDAYRGPWWETTELLLVESSGGEYRVLDRYPSRSS</sequence>
<evidence type="ECO:0000313" key="4">
    <source>
        <dbReference type="Proteomes" id="UP001165079"/>
    </source>
</evidence>
<feature type="short sequence motif" description="HXTX 1" evidence="2">
    <location>
        <begin position="39"/>
        <end position="42"/>
    </location>
</feature>
<accession>A0A9W6WCS0</accession>
<gene>
    <name evidence="3" type="ORF">Afil01_56780</name>
</gene>
<dbReference type="PANTHER" id="PTHR35561:SF1">
    <property type="entry name" value="RNA 2',3'-CYCLIC PHOSPHODIESTERASE"/>
    <property type="match status" value="1"/>
</dbReference>
<comment type="function">
    <text evidence="2">Hydrolyzes RNA 2',3'-cyclic phosphodiester to an RNA 2'-phosphomonoester.</text>
</comment>
<dbReference type="PANTHER" id="PTHR35561">
    <property type="entry name" value="RNA 2',3'-CYCLIC PHOSPHODIESTERASE"/>
    <property type="match status" value="1"/>
</dbReference>
<dbReference type="EC" id="3.1.4.58" evidence="2"/>
<organism evidence="3 4">
    <name type="scientific">Actinorhabdospora filicis</name>
    <dbReference type="NCBI Taxonomy" id="1785913"/>
    <lineage>
        <taxon>Bacteria</taxon>
        <taxon>Bacillati</taxon>
        <taxon>Actinomycetota</taxon>
        <taxon>Actinomycetes</taxon>
        <taxon>Micromonosporales</taxon>
        <taxon>Micromonosporaceae</taxon>
        <taxon>Actinorhabdospora</taxon>
    </lineage>
</organism>
<protein>
    <recommendedName>
        <fullName evidence="2">RNA 2',3'-cyclic phosphodiesterase</fullName>
        <shortName evidence="2">RNA 2',3'-CPDase</shortName>
        <ecNumber evidence="2">3.1.4.58</ecNumber>
    </recommendedName>
</protein>
<name>A0A9W6WCS0_9ACTN</name>
<keyword evidence="1 2" id="KW-0378">Hydrolase</keyword>
<keyword evidence="4" id="KW-1185">Reference proteome</keyword>
<dbReference type="AlphaFoldDB" id="A0A9W6WCS0"/>
<dbReference type="GO" id="GO:0004113">
    <property type="term" value="F:2',3'-cyclic-nucleotide 3'-phosphodiesterase activity"/>
    <property type="evidence" value="ECO:0007669"/>
    <property type="project" value="InterPro"/>
</dbReference>
<reference evidence="3" key="1">
    <citation type="submission" date="2023-03" db="EMBL/GenBank/DDBJ databases">
        <title>Actinorhabdospora filicis NBRC 111898.</title>
        <authorList>
            <person name="Ichikawa N."/>
            <person name="Sato H."/>
            <person name="Tonouchi N."/>
        </authorList>
    </citation>
    <scope>NUCLEOTIDE SEQUENCE</scope>
    <source>
        <strain evidence="3">NBRC 111898</strain>
    </source>
</reference>
<comment type="caution">
    <text evidence="3">The sequence shown here is derived from an EMBL/GenBank/DDBJ whole genome shotgun (WGS) entry which is preliminary data.</text>
</comment>
<dbReference type="Gene3D" id="3.90.1140.10">
    <property type="entry name" value="Cyclic phosphodiesterase"/>
    <property type="match status" value="1"/>
</dbReference>
<dbReference type="HAMAP" id="MF_01940">
    <property type="entry name" value="RNA_CPDase"/>
    <property type="match status" value="1"/>
</dbReference>
<dbReference type="GO" id="GO:0008664">
    <property type="term" value="F:RNA 2',3'-cyclic 3'-phosphodiesterase activity"/>
    <property type="evidence" value="ECO:0007669"/>
    <property type="project" value="UniProtKB-EC"/>
</dbReference>
<dbReference type="Proteomes" id="UP001165079">
    <property type="component" value="Unassembled WGS sequence"/>
</dbReference>
<dbReference type="Pfam" id="PF13563">
    <property type="entry name" value="2_5_RNA_ligase2"/>
    <property type="match status" value="1"/>
</dbReference>
<evidence type="ECO:0000313" key="3">
    <source>
        <dbReference type="EMBL" id="GLZ80871.1"/>
    </source>
</evidence>
<dbReference type="EMBL" id="BSTX01000004">
    <property type="protein sequence ID" value="GLZ80871.1"/>
    <property type="molecule type" value="Genomic_DNA"/>
</dbReference>